<evidence type="ECO:0000256" key="4">
    <source>
        <dbReference type="ARBA" id="ARBA00022989"/>
    </source>
</evidence>
<reference evidence="9 10" key="1">
    <citation type="journal article" date="2019" name="Sci. Rep.">
        <title>Extended insight into the Mycobacterium chelonae-abscessus complex through whole genome sequencing of Mycobacterium salmoniphilum outbreak and Mycobacterium salmoniphilum-like strains.</title>
        <authorList>
            <person name="Behra P.R.K."/>
            <person name="Das S."/>
            <person name="Pettersson B.M.F."/>
            <person name="Shirreff L."/>
            <person name="DuCote T."/>
            <person name="Jacobsson K.G."/>
            <person name="Ennis D.G."/>
            <person name="Kirsebom L.A."/>
        </authorList>
    </citation>
    <scope>NUCLEOTIDE SEQUENCE [LARGE SCALE GENOMIC DNA]</scope>
    <source>
        <strain evidence="8 9">CCUG 60883</strain>
        <strain evidence="7 10">CCUG 60885</strain>
    </source>
</reference>
<evidence type="ECO:0008006" key="11">
    <source>
        <dbReference type="Google" id="ProtNLM"/>
    </source>
</evidence>
<gene>
    <name evidence="8" type="ORF">CCUG60883_01338</name>
    <name evidence="7" type="ORF">CCUG60885_04188</name>
</gene>
<feature type="transmembrane region" description="Helical" evidence="6">
    <location>
        <begin position="390"/>
        <end position="410"/>
    </location>
</feature>
<comment type="subcellular location">
    <subcellularLocation>
        <location evidence="1">Endomembrane system</location>
    </subcellularLocation>
</comment>
<sequence length="411" mass="46705">MNFWLDVAHDMAEHWVVYLSMPFIAALIGYVTKLVAVEMMFRPLEFVGIPPYLGWQGIIPRNAARMAQSAVSLLMERLIDPKELIDQLDVDDLIDKMRQPLRNMIDEVTRELMLSLAPTVWVSLPQAVQDTVIRRVEDAVPELLAQFKTELRDNLDAIVNLNTVAVNALTRDKSMTVKMIRTVGRNEMQFIVRIGIPFGFVLGLVQAVTWALTHSPWIMPLFGAFTGLFTDWLALQMIFRPKKPKRYLGLFTWQGLFHKRRAEVTHDYTQLISNEILTPENLLEDLLTGPRSDRFMSLISQQIQRAIDNATGIAKPIVAFAVGNDRYEAVKQQVAQRVIATMRERSSEFGSMAANAMALPELMEIKMATMTDDEFEGLLRPAFKQDEWKLVTVGAVLGYLIGELQVLLLLE</sequence>
<dbReference type="EMBL" id="PECM01000005">
    <property type="protein sequence ID" value="TEA07305.1"/>
    <property type="molecule type" value="Genomic_DNA"/>
</dbReference>
<evidence type="ECO:0000256" key="1">
    <source>
        <dbReference type="ARBA" id="ARBA00004308"/>
    </source>
</evidence>
<evidence type="ECO:0000313" key="7">
    <source>
        <dbReference type="EMBL" id="TDZ92074.1"/>
    </source>
</evidence>
<feature type="transmembrane region" description="Helical" evidence="6">
    <location>
        <begin position="15"/>
        <end position="36"/>
    </location>
</feature>
<evidence type="ECO:0000256" key="5">
    <source>
        <dbReference type="ARBA" id="ARBA00023136"/>
    </source>
</evidence>
<dbReference type="EMBL" id="PECK01000008">
    <property type="protein sequence ID" value="TDZ92074.1"/>
    <property type="molecule type" value="Genomic_DNA"/>
</dbReference>
<evidence type="ECO:0000313" key="9">
    <source>
        <dbReference type="Proteomes" id="UP000294844"/>
    </source>
</evidence>
<name>A0A4R8SC02_9MYCO</name>
<keyword evidence="5 6" id="KW-0472">Membrane</keyword>
<dbReference type="GO" id="GO:0012505">
    <property type="term" value="C:endomembrane system"/>
    <property type="evidence" value="ECO:0007669"/>
    <property type="project" value="UniProtKB-SubCell"/>
</dbReference>
<keyword evidence="9" id="KW-1185">Reference proteome</keyword>
<comment type="similarity">
    <text evidence="2">Belongs to the UPF0754 family.</text>
</comment>
<dbReference type="Proteomes" id="UP000294844">
    <property type="component" value="Unassembled WGS sequence"/>
</dbReference>
<dbReference type="PANTHER" id="PTHR35791">
    <property type="entry name" value="UPF0754 MEMBRANE PROTEIN YHEB"/>
    <property type="match status" value="1"/>
</dbReference>
<proteinExistence type="inferred from homology"/>
<dbReference type="PANTHER" id="PTHR35791:SF1">
    <property type="entry name" value="UPF0754 MEMBRANE PROTEIN YHEB"/>
    <property type="match status" value="1"/>
</dbReference>
<evidence type="ECO:0000256" key="3">
    <source>
        <dbReference type="ARBA" id="ARBA00022692"/>
    </source>
</evidence>
<protein>
    <recommendedName>
        <fullName evidence="11">DUF445 domain-containing protein</fullName>
    </recommendedName>
</protein>
<evidence type="ECO:0000256" key="6">
    <source>
        <dbReference type="SAM" id="Phobius"/>
    </source>
</evidence>
<comment type="caution">
    <text evidence="7">The sequence shown here is derived from an EMBL/GenBank/DDBJ whole genome shotgun (WGS) entry which is preliminary data.</text>
</comment>
<evidence type="ECO:0000313" key="10">
    <source>
        <dbReference type="Proteomes" id="UP000295685"/>
    </source>
</evidence>
<feature type="transmembrane region" description="Helical" evidence="6">
    <location>
        <begin position="190"/>
        <end position="211"/>
    </location>
</feature>
<dbReference type="Proteomes" id="UP000295685">
    <property type="component" value="Unassembled WGS sequence"/>
</dbReference>
<dbReference type="RefSeq" id="WP_234878862.1">
    <property type="nucleotide sequence ID" value="NZ_PECK01000008.1"/>
</dbReference>
<evidence type="ECO:0000256" key="2">
    <source>
        <dbReference type="ARBA" id="ARBA00008053"/>
    </source>
</evidence>
<organism evidence="7 10">
    <name type="scientific">Mycobacteroides salmoniphilum</name>
    <dbReference type="NCBI Taxonomy" id="404941"/>
    <lineage>
        <taxon>Bacteria</taxon>
        <taxon>Bacillati</taxon>
        <taxon>Actinomycetota</taxon>
        <taxon>Actinomycetes</taxon>
        <taxon>Mycobacteriales</taxon>
        <taxon>Mycobacteriaceae</taxon>
        <taxon>Mycobacteroides</taxon>
    </lineage>
</organism>
<evidence type="ECO:0000313" key="8">
    <source>
        <dbReference type="EMBL" id="TEA07305.1"/>
    </source>
</evidence>
<dbReference type="AlphaFoldDB" id="A0A4R8SC02"/>
<accession>A0A4R8SC02</accession>
<feature type="transmembrane region" description="Helical" evidence="6">
    <location>
        <begin position="217"/>
        <end position="239"/>
    </location>
</feature>
<dbReference type="Pfam" id="PF04286">
    <property type="entry name" value="DUF445"/>
    <property type="match status" value="2"/>
</dbReference>
<dbReference type="InterPro" id="IPR007383">
    <property type="entry name" value="DUF445"/>
</dbReference>
<keyword evidence="3 6" id="KW-0812">Transmembrane</keyword>
<keyword evidence="4 6" id="KW-1133">Transmembrane helix</keyword>